<dbReference type="Pfam" id="PF01343">
    <property type="entry name" value="Peptidase_S49"/>
    <property type="match status" value="1"/>
</dbReference>
<dbReference type="InterPro" id="IPR029045">
    <property type="entry name" value="ClpP/crotonase-like_dom_sf"/>
</dbReference>
<dbReference type="InterPro" id="IPR047272">
    <property type="entry name" value="S49_SppA_C"/>
</dbReference>
<feature type="domain" description="Peptidase S49" evidence="6">
    <location>
        <begin position="109"/>
        <end position="259"/>
    </location>
</feature>
<dbReference type="GO" id="GO:0006508">
    <property type="term" value="P:proteolysis"/>
    <property type="evidence" value="ECO:0007669"/>
    <property type="project" value="UniProtKB-KW"/>
</dbReference>
<evidence type="ECO:0000256" key="5">
    <source>
        <dbReference type="SAM" id="Phobius"/>
    </source>
</evidence>
<evidence type="ECO:0000313" key="7">
    <source>
        <dbReference type="EMBL" id="KUK36837.1"/>
    </source>
</evidence>
<dbReference type="InterPro" id="IPR002142">
    <property type="entry name" value="Peptidase_S49"/>
</dbReference>
<dbReference type="EMBL" id="LGFO01000036">
    <property type="protein sequence ID" value="KUK36837.1"/>
    <property type="molecule type" value="Genomic_DNA"/>
</dbReference>
<feature type="transmembrane region" description="Helical" evidence="5">
    <location>
        <begin position="6"/>
        <end position="24"/>
    </location>
</feature>
<dbReference type="Gene3D" id="3.90.226.10">
    <property type="entry name" value="2-enoyl-CoA Hydratase, Chain A, domain 1"/>
    <property type="match status" value="1"/>
</dbReference>
<proteinExistence type="inferred from homology"/>
<keyword evidence="5" id="KW-0472">Membrane</keyword>
<keyword evidence="4" id="KW-0720">Serine protease</keyword>
<keyword evidence="2" id="KW-0645">Protease</keyword>
<evidence type="ECO:0000256" key="3">
    <source>
        <dbReference type="ARBA" id="ARBA00022801"/>
    </source>
</evidence>
<keyword evidence="3" id="KW-0378">Hydrolase</keyword>
<keyword evidence="5" id="KW-0812">Transmembrane</keyword>
<reference evidence="8" key="1">
    <citation type="journal article" date="2015" name="MBio">
        <title>Genome-Resolved Metagenomic Analysis Reveals Roles for Candidate Phyla and Other Microbial Community Members in Biogeochemical Transformations in Oil Reservoirs.</title>
        <authorList>
            <person name="Hu P."/>
            <person name="Tom L."/>
            <person name="Singh A."/>
            <person name="Thomas B.C."/>
            <person name="Baker B.J."/>
            <person name="Piceno Y.M."/>
            <person name="Andersen G.L."/>
            <person name="Banfield J.F."/>
        </authorList>
    </citation>
    <scope>NUCLEOTIDE SEQUENCE [LARGE SCALE GENOMIC DNA]</scope>
</reference>
<dbReference type="Proteomes" id="UP000053326">
    <property type="component" value="Unassembled WGS sequence"/>
</dbReference>
<name>A0A101FH03_9THEO</name>
<dbReference type="PANTHER" id="PTHR42987:SF4">
    <property type="entry name" value="PROTEASE SOHB-RELATED"/>
    <property type="match status" value="1"/>
</dbReference>
<evidence type="ECO:0000256" key="4">
    <source>
        <dbReference type="ARBA" id="ARBA00022825"/>
    </source>
</evidence>
<dbReference type="GO" id="GO:0008236">
    <property type="term" value="F:serine-type peptidase activity"/>
    <property type="evidence" value="ECO:0007669"/>
    <property type="project" value="UniProtKB-KW"/>
</dbReference>
<dbReference type="PANTHER" id="PTHR42987">
    <property type="entry name" value="PEPTIDASE S49"/>
    <property type="match status" value="1"/>
</dbReference>
<dbReference type="AlphaFoldDB" id="A0A101FH03"/>
<keyword evidence="5" id="KW-1133">Transmembrane helix</keyword>
<comment type="caution">
    <text evidence="7">The sequence shown here is derived from an EMBL/GenBank/DDBJ whole genome shotgun (WGS) entry which is preliminary data.</text>
</comment>
<evidence type="ECO:0000313" key="8">
    <source>
        <dbReference type="Proteomes" id="UP000053326"/>
    </source>
</evidence>
<organism evidence="7 8">
    <name type="scientific">Thermacetogenium phaeum</name>
    <dbReference type="NCBI Taxonomy" id="85874"/>
    <lineage>
        <taxon>Bacteria</taxon>
        <taxon>Bacillati</taxon>
        <taxon>Bacillota</taxon>
        <taxon>Clostridia</taxon>
        <taxon>Thermoanaerobacterales</taxon>
        <taxon>Thermoanaerobacteraceae</taxon>
        <taxon>Thermacetogenium</taxon>
    </lineage>
</organism>
<dbReference type="SUPFAM" id="SSF52096">
    <property type="entry name" value="ClpP/crotonase"/>
    <property type="match status" value="1"/>
</dbReference>
<comment type="similarity">
    <text evidence="1">Belongs to the peptidase S49 family.</text>
</comment>
<protein>
    <submittedName>
        <fullName evidence="7">Signal peptide peptidase SppA</fullName>
    </submittedName>
</protein>
<accession>A0A101FH03</accession>
<sequence>MDSRKAGIILIAASIALTFAAFFVSMGKAGKRQPPVFGGKVAVIYLTGTITGAQESSPFAGISGTSQTMRDLERAEKDASLKAVVLRIDSPGGSAAASHELYEQVLRVKRSGKKVVASLGDTAASGGYYVAAAADKIVALPSTITGSIGVISTVPNLQELYRKIGYREYVFKSGAHKDMLSPSRPLTPEEEQIMQGIIEETYNQFVGVVAQGRNLPVESVRRLADGRIYTGSQAKELGLVDELGGKREAIALAAELAGIKGEPQVVEYRRAAGLLSLLGGIRSLFTDDLLPFPLPPAYTTLRY</sequence>
<dbReference type="NCBIfam" id="TIGR00706">
    <property type="entry name" value="SppA_dom"/>
    <property type="match status" value="1"/>
</dbReference>
<evidence type="ECO:0000259" key="6">
    <source>
        <dbReference type="Pfam" id="PF01343"/>
    </source>
</evidence>
<dbReference type="InterPro" id="IPR004635">
    <property type="entry name" value="Pept_S49_SppA"/>
</dbReference>
<gene>
    <name evidence="7" type="ORF">XD66_0458</name>
</gene>
<evidence type="ECO:0000256" key="1">
    <source>
        <dbReference type="ARBA" id="ARBA00008683"/>
    </source>
</evidence>
<dbReference type="CDD" id="cd07023">
    <property type="entry name" value="S49_Sppa_N_C"/>
    <property type="match status" value="1"/>
</dbReference>
<dbReference type="Gene3D" id="6.20.330.10">
    <property type="match status" value="1"/>
</dbReference>
<evidence type="ECO:0000256" key="2">
    <source>
        <dbReference type="ARBA" id="ARBA00022670"/>
    </source>
</evidence>